<dbReference type="Pfam" id="PF00561">
    <property type="entry name" value="Abhydrolase_1"/>
    <property type="match status" value="1"/>
</dbReference>
<reference evidence="6" key="1">
    <citation type="submission" date="2024-05" db="EMBL/GenBank/DDBJ databases">
        <authorList>
            <person name="Luo Y.-C."/>
            <person name="Nicholds J."/>
            <person name="Mortimer T."/>
            <person name="Maboni G."/>
        </authorList>
    </citation>
    <scope>NUCLEOTIDE SEQUENCE</scope>
    <source>
        <strain evidence="6">151836</strain>
        <strain evidence="5">153920</strain>
    </source>
</reference>
<protein>
    <submittedName>
        <fullName evidence="6">Alpha/beta fold hydrolase</fullName>
    </submittedName>
</protein>
<dbReference type="AlphaFoldDB" id="A0AB39CY31"/>
<dbReference type="InterPro" id="IPR050960">
    <property type="entry name" value="AB_hydrolase_4_sf"/>
</dbReference>
<keyword evidence="6" id="KW-0378">Hydrolase</keyword>
<evidence type="ECO:0000313" key="5">
    <source>
        <dbReference type="EMBL" id="XDJ41598.1"/>
    </source>
</evidence>
<dbReference type="PANTHER" id="PTHR10794:SF94">
    <property type="entry name" value="ESTERASE YHET-RELATED"/>
    <property type="match status" value="1"/>
</dbReference>
<dbReference type="InterPro" id="IPR000073">
    <property type="entry name" value="AB_hydrolase_1"/>
</dbReference>
<dbReference type="GO" id="GO:0047372">
    <property type="term" value="F:monoacylglycerol lipase activity"/>
    <property type="evidence" value="ECO:0007669"/>
    <property type="project" value="TreeGrafter"/>
</dbReference>
<feature type="active site" description="Charge relay system" evidence="2">
    <location>
        <position position="354"/>
    </location>
</feature>
<sequence length="381" mass="41135">MSVPGRSQRETPELPCAEGSTGARIDTRPCPVPVWLQGGHVQTLYGAFCAQHPTLHFVRERVDTPDGDFIDLDWCGPALNPNLRADGQASAHESGLVGTAARRWAEDADWTALSGGGPALILFHGLEGSSLSPYMQAIAHDFRAAGWVVAAAHFRGCSGVPNRMARAYYSGDSAEIEFILGHARKRLPQAGWHAAGISLGGNALLKLLGESGSAPHGLRAAAAVSVPMDLAACGRRLSDTVWGRQLYSRYFLRSIRRKIFEKAGEFPGSVDVSRTQSMRSLREFDDLYTAPMHGYHNALDYWTRAASLPLLPSIRTPTLVLNARNDPFVPEASLPGSRDASGDVLLHQPAQGGHAGFVTGVFPGHLRWLPARLLQFFETGA</sequence>
<dbReference type="SUPFAM" id="SSF53474">
    <property type="entry name" value="alpha/beta-Hydrolases"/>
    <property type="match status" value="1"/>
</dbReference>
<evidence type="ECO:0000256" key="1">
    <source>
        <dbReference type="ARBA" id="ARBA00010884"/>
    </source>
</evidence>
<evidence type="ECO:0000256" key="2">
    <source>
        <dbReference type="PIRSR" id="PIRSR005211-1"/>
    </source>
</evidence>
<feature type="domain" description="AB hydrolase-1" evidence="4">
    <location>
        <begin position="118"/>
        <end position="360"/>
    </location>
</feature>
<feature type="region of interest" description="Disordered" evidence="3">
    <location>
        <begin position="1"/>
        <end position="21"/>
    </location>
</feature>
<evidence type="ECO:0000259" key="4">
    <source>
        <dbReference type="Pfam" id="PF00561"/>
    </source>
</evidence>
<evidence type="ECO:0000313" key="6">
    <source>
        <dbReference type="EMBL" id="XDJ46769.1"/>
    </source>
</evidence>
<organism evidence="6">
    <name type="scientific">Castellaniella ginsengisoli</name>
    <dbReference type="NCBI Taxonomy" id="546114"/>
    <lineage>
        <taxon>Bacteria</taxon>
        <taxon>Pseudomonadati</taxon>
        <taxon>Pseudomonadota</taxon>
        <taxon>Betaproteobacteria</taxon>
        <taxon>Burkholderiales</taxon>
        <taxon>Alcaligenaceae</taxon>
        <taxon>Castellaniella</taxon>
    </lineage>
</organism>
<feature type="active site" description="Charge relay system" evidence="2">
    <location>
        <position position="326"/>
    </location>
</feature>
<dbReference type="InterPro" id="IPR012020">
    <property type="entry name" value="ABHD4"/>
</dbReference>
<name>A0AB39CY31_9BURK</name>
<proteinExistence type="inferred from homology"/>
<dbReference type="Gene3D" id="3.40.50.1820">
    <property type="entry name" value="alpha/beta hydrolase"/>
    <property type="match status" value="1"/>
</dbReference>
<dbReference type="RefSeq" id="WP_368639472.1">
    <property type="nucleotide sequence ID" value="NZ_CP158252.1"/>
</dbReference>
<comment type="similarity">
    <text evidence="1">Belongs to the AB hydrolase superfamily. AB hydrolase 4 family.</text>
</comment>
<dbReference type="PANTHER" id="PTHR10794">
    <property type="entry name" value="ABHYDROLASE DOMAIN-CONTAINING PROTEIN"/>
    <property type="match status" value="1"/>
</dbReference>
<dbReference type="EMBL" id="CP158254">
    <property type="protein sequence ID" value="XDJ46769.1"/>
    <property type="molecule type" value="Genomic_DNA"/>
</dbReference>
<evidence type="ECO:0000256" key="3">
    <source>
        <dbReference type="SAM" id="MobiDB-lite"/>
    </source>
</evidence>
<dbReference type="PIRSF" id="PIRSF005211">
    <property type="entry name" value="Ab_hydro_YheT"/>
    <property type="match status" value="1"/>
</dbReference>
<dbReference type="InterPro" id="IPR029058">
    <property type="entry name" value="AB_hydrolase_fold"/>
</dbReference>
<accession>A0AB39CY31</accession>
<feature type="active site" description="Charge relay system" evidence="2">
    <location>
        <position position="198"/>
    </location>
</feature>
<dbReference type="EMBL" id="CP158252">
    <property type="protein sequence ID" value="XDJ41598.1"/>
    <property type="molecule type" value="Genomic_DNA"/>
</dbReference>
<gene>
    <name evidence="5" type="ORF">ABRY99_11755</name>
    <name evidence="6" type="ORF">ABRZ04_10610</name>
</gene>
<dbReference type="GO" id="GO:0034338">
    <property type="term" value="F:short-chain carboxylesterase activity"/>
    <property type="evidence" value="ECO:0007669"/>
    <property type="project" value="TreeGrafter"/>
</dbReference>